<evidence type="ECO:0000256" key="10">
    <source>
        <dbReference type="SAM" id="MobiDB-lite"/>
    </source>
</evidence>
<dbReference type="PRINTS" id="PR00344">
    <property type="entry name" value="BCTRLSENSOR"/>
</dbReference>
<keyword evidence="9" id="KW-0902">Two-component regulatory system</keyword>
<evidence type="ECO:0000256" key="2">
    <source>
        <dbReference type="ARBA" id="ARBA00004236"/>
    </source>
</evidence>
<keyword evidence="4" id="KW-0597">Phosphoprotein</keyword>
<dbReference type="RefSeq" id="WP_103890818.1">
    <property type="nucleotide sequence ID" value="NZ_FNVU01000030.1"/>
</dbReference>
<dbReference type="Gene3D" id="3.30.565.10">
    <property type="entry name" value="Histidine kinase-like ATPase, C-terminal domain"/>
    <property type="match status" value="1"/>
</dbReference>
<evidence type="ECO:0000256" key="4">
    <source>
        <dbReference type="ARBA" id="ARBA00022553"/>
    </source>
</evidence>
<feature type="region of interest" description="Disordered" evidence="10">
    <location>
        <begin position="1"/>
        <end position="29"/>
    </location>
</feature>
<dbReference type="OrthoDB" id="9757990at2"/>
<evidence type="ECO:0000256" key="1">
    <source>
        <dbReference type="ARBA" id="ARBA00000085"/>
    </source>
</evidence>
<dbReference type="Pfam" id="PF00512">
    <property type="entry name" value="HisKA"/>
    <property type="match status" value="1"/>
</dbReference>
<evidence type="ECO:0000256" key="7">
    <source>
        <dbReference type="ARBA" id="ARBA00022777"/>
    </source>
</evidence>
<evidence type="ECO:0000256" key="6">
    <source>
        <dbReference type="ARBA" id="ARBA00022692"/>
    </source>
</evidence>
<keyword evidence="8 11" id="KW-1133">Transmembrane helix</keyword>
<dbReference type="SMART" id="SM00387">
    <property type="entry name" value="HATPase_c"/>
    <property type="match status" value="1"/>
</dbReference>
<feature type="compositionally biased region" description="Polar residues" evidence="10">
    <location>
        <begin position="153"/>
        <end position="181"/>
    </location>
</feature>
<keyword evidence="5" id="KW-0808">Transferase</keyword>
<dbReference type="EMBL" id="FNVU01000030">
    <property type="protein sequence ID" value="SEG94576.1"/>
    <property type="molecule type" value="Genomic_DNA"/>
</dbReference>
<dbReference type="InterPro" id="IPR050736">
    <property type="entry name" value="Sensor_HK_Regulatory"/>
</dbReference>
<evidence type="ECO:0000259" key="13">
    <source>
        <dbReference type="PROSITE" id="PS50885"/>
    </source>
</evidence>
<evidence type="ECO:0000256" key="9">
    <source>
        <dbReference type="ARBA" id="ARBA00023012"/>
    </source>
</evidence>
<keyword evidence="15" id="KW-1185">Reference proteome</keyword>
<name>A0A1H6ECA2_9ACTN</name>
<dbReference type="PROSITE" id="PS50885">
    <property type="entry name" value="HAMP"/>
    <property type="match status" value="1"/>
</dbReference>
<dbReference type="InterPro" id="IPR005467">
    <property type="entry name" value="His_kinase_dom"/>
</dbReference>
<evidence type="ECO:0000313" key="15">
    <source>
        <dbReference type="Proteomes" id="UP000236754"/>
    </source>
</evidence>
<dbReference type="InterPro" id="IPR003661">
    <property type="entry name" value="HisK_dim/P_dom"/>
</dbReference>
<dbReference type="GO" id="GO:0000155">
    <property type="term" value="F:phosphorelay sensor kinase activity"/>
    <property type="evidence" value="ECO:0007669"/>
    <property type="project" value="InterPro"/>
</dbReference>
<dbReference type="SMART" id="SM00388">
    <property type="entry name" value="HisKA"/>
    <property type="match status" value="1"/>
</dbReference>
<dbReference type="CDD" id="cd00082">
    <property type="entry name" value="HisKA"/>
    <property type="match status" value="1"/>
</dbReference>
<feature type="compositionally biased region" description="Polar residues" evidence="10">
    <location>
        <begin position="205"/>
        <end position="215"/>
    </location>
</feature>
<dbReference type="Gene3D" id="1.10.287.130">
    <property type="match status" value="1"/>
</dbReference>
<feature type="region of interest" description="Disordered" evidence="10">
    <location>
        <begin position="123"/>
        <end position="229"/>
    </location>
</feature>
<dbReference type="SMART" id="SM00304">
    <property type="entry name" value="HAMP"/>
    <property type="match status" value="1"/>
</dbReference>
<evidence type="ECO:0000313" key="14">
    <source>
        <dbReference type="EMBL" id="SEG94576.1"/>
    </source>
</evidence>
<evidence type="ECO:0000256" key="8">
    <source>
        <dbReference type="ARBA" id="ARBA00022989"/>
    </source>
</evidence>
<dbReference type="InterPro" id="IPR036890">
    <property type="entry name" value="HATPase_C_sf"/>
</dbReference>
<dbReference type="Proteomes" id="UP000236754">
    <property type="component" value="Unassembled WGS sequence"/>
</dbReference>
<keyword evidence="11" id="KW-0472">Membrane</keyword>
<dbReference type="AlphaFoldDB" id="A0A1H6ECA2"/>
<reference evidence="14 15" key="1">
    <citation type="submission" date="2016-10" db="EMBL/GenBank/DDBJ databases">
        <authorList>
            <person name="de Groot N.N."/>
        </authorList>
    </citation>
    <scope>NUCLEOTIDE SEQUENCE [LARGE SCALE GENOMIC DNA]</scope>
    <source>
        <strain evidence="14 15">CGMCC 4.2023</strain>
    </source>
</reference>
<dbReference type="FunFam" id="3.30.565.10:FF:000006">
    <property type="entry name" value="Sensor histidine kinase WalK"/>
    <property type="match status" value="1"/>
</dbReference>
<feature type="transmembrane region" description="Helical" evidence="11">
    <location>
        <begin position="40"/>
        <end position="62"/>
    </location>
</feature>
<keyword evidence="6 11" id="KW-0812">Transmembrane</keyword>
<dbReference type="InterPro" id="IPR036097">
    <property type="entry name" value="HisK_dim/P_sf"/>
</dbReference>
<dbReference type="EC" id="2.7.13.3" evidence="3"/>
<gene>
    <name evidence="14" type="ORF">SAMN05216223_13074</name>
</gene>
<dbReference type="PROSITE" id="PS50109">
    <property type="entry name" value="HIS_KIN"/>
    <property type="match status" value="1"/>
</dbReference>
<evidence type="ECO:0000256" key="3">
    <source>
        <dbReference type="ARBA" id="ARBA00012438"/>
    </source>
</evidence>
<feature type="region of interest" description="Disordered" evidence="10">
    <location>
        <begin position="567"/>
        <end position="591"/>
    </location>
</feature>
<evidence type="ECO:0000256" key="5">
    <source>
        <dbReference type="ARBA" id="ARBA00022679"/>
    </source>
</evidence>
<dbReference type="InterPro" id="IPR004358">
    <property type="entry name" value="Sig_transdc_His_kin-like_C"/>
</dbReference>
<dbReference type="InterPro" id="IPR003660">
    <property type="entry name" value="HAMP_dom"/>
</dbReference>
<feature type="region of interest" description="Disordered" evidence="10">
    <location>
        <begin position="700"/>
        <end position="749"/>
    </location>
</feature>
<dbReference type="SUPFAM" id="SSF47384">
    <property type="entry name" value="Homodimeric domain of signal transducing histidine kinase"/>
    <property type="match status" value="1"/>
</dbReference>
<feature type="compositionally biased region" description="Low complexity" evidence="10">
    <location>
        <begin position="130"/>
        <end position="146"/>
    </location>
</feature>
<feature type="domain" description="HAMP" evidence="13">
    <location>
        <begin position="415"/>
        <end position="467"/>
    </location>
</feature>
<dbReference type="GO" id="GO:0005886">
    <property type="term" value="C:plasma membrane"/>
    <property type="evidence" value="ECO:0007669"/>
    <property type="project" value="UniProtKB-SubCell"/>
</dbReference>
<feature type="domain" description="Histidine kinase" evidence="12">
    <location>
        <begin position="475"/>
        <end position="722"/>
    </location>
</feature>
<feature type="compositionally biased region" description="Low complexity" evidence="10">
    <location>
        <begin position="577"/>
        <end position="591"/>
    </location>
</feature>
<dbReference type="SUPFAM" id="SSF158472">
    <property type="entry name" value="HAMP domain-like"/>
    <property type="match status" value="1"/>
</dbReference>
<organism evidence="14 15">
    <name type="scientific">Actinacidiphila yanglinensis</name>
    <dbReference type="NCBI Taxonomy" id="310779"/>
    <lineage>
        <taxon>Bacteria</taxon>
        <taxon>Bacillati</taxon>
        <taxon>Actinomycetota</taxon>
        <taxon>Actinomycetes</taxon>
        <taxon>Kitasatosporales</taxon>
        <taxon>Streptomycetaceae</taxon>
        <taxon>Actinacidiphila</taxon>
    </lineage>
</organism>
<comment type="catalytic activity">
    <reaction evidence="1">
        <text>ATP + protein L-histidine = ADP + protein N-phospho-L-histidine.</text>
        <dbReference type="EC" id="2.7.13.3"/>
    </reaction>
</comment>
<dbReference type="CDD" id="cd00075">
    <property type="entry name" value="HATPase"/>
    <property type="match status" value="1"/>
</dbReference>
<dbReference type="Pfam" id="PF00672">
    <property type="entry name" value="HAMP"/>
    <property type="match status" value="1"/>
</dbReference>
<dbReference type="Pfam" id="PF02518">
    <property type="entry name" value="HATPase_c"/>
    <property type="match status" value="1"/>
</dbReference>
<dbReference type="CDD" id="cd06225">
    <property type="entry name" value="HAMP"/>
    <property type="match status" value="1"/>
</dbReference>
<dbReference type="PANTHER" id="PTHR43711:SF1">
    <property type="entry name" value="HISTIDINE KINASE 1"/>
    <property type="match status" value="1"/>
</dbReference>
<dbReference type="SUPFAM" id="SSF55874">
    <property type="entry name" value="ATPase domain of HSP90 chaperone/DNA topoisomerase II/histidine kinase"/>
    <property type="match status" value="1"/>
</dbReference>
<accession>A0A1H6ECA2</accession>
<keyword evidence="7 14" id="KW-0418">Kinase</keyword>
<evidence type="ECO:0000256" key="11">
    <source>
        <dbReference type="SAM" id="Phobius"/>
    </source>
</evidence>
<dbReference type="InterPro" id="IPR003594">
    <property type="entry name" value="HATPase_dom"/>
</dbReference>
<dbReference type="PANTHER" id="PTHR43711">
    <property type="entry name" value="TWO-COMPONENT HISTIDINE KINASE"/>
    <property type="match status" value="1"/>
</dbReference>
<sequence length="749" mass="77593">MRGDAGGKGRRGDERREGGARSRGADGAAARREVPLRRSLLLKLLLLSALVSACSIAATAWLTVHTTAVAIRQEQGQALTDDARTYDKLLGYAATHHDWAGAAATVRELARSSGHRITLTDEQRRPLVDSAGPGAPRAALPAEASATVDALSVDTSPAARTQSAGGPQAQDPSQATSRTQPQPAPERGTGAGGCAPGTRCLDTAGPSSAPATGSDGSAPLASGTAVGSSSIDARAVGPFRLTAGERTVLDAEAQRTAGCLHDRLHANVQVTSTPSGRPVITLAPSVLYLPTDCDTTVVGTPTATEQRALAQLDSLVDTCLDRHDAPHVKVGLDFGWTGTAARTAKDDALTASCLDTARREQLAPYVAPPALLFVSSPQRTASTFLDLSAGNRARVIEVTGLVLLLTLAVTALAGTRMVRPLRALSGAARRVTDGDLTARVKVSAQDEIGRVAAAFNEMSHRREQAEGLRKAMVSDVAHELRTPLSNIRGWLEAAEDGLVVPDRALLSSLLDEAVLLQHVIDDLRDLSAADAGELRLRTERVDVVDLLAQVATAHRSTAESAGVGLRTTRGVHGTGRADAAGGPDPTDPTDATDPADFADFTDENRPFTVADPVRLRQAVGNLVSNAIRHTPRGGTVTLSAAVAGGRTVIEVADTGSGIAAADLPRVFDRFWRAEKSRSRQTGGSGLGLAIVRKLAEAHGGGATAASTPGEGSVFTITLPGGAPRGSSRGKPGRSPDRVQKEPGPTPDRT</sequence>
<dbReference type="Gene3D" id="6.10.340.10">
    <property type="match status" value="1"/>
</dbReference>
<proteinExistence type="predicted"/>
<protein>
    <recommendedName>
        <fullName evidence="3">histidine kinase</fullName>
        <ecNumber evidence="3">2.7.13.3</ecNumber>
    </recommendedName>
</protein>
<evidence type="ECO:0000259" key="12">
    <source>
        <dbReference type="PROSITE" id="PS50109"/>
    </source>
</evidence>
<comment type="subcellular location">
    <subcellularLocation>
        <location evidence="2">Cell membrane</location>
    </subcellularLocation>
</comment>